<sequence length="331" mass="35192">MSRSLLIQIAVASFVASACALPAAPPTPAPPPASAPSASTPEPAEPKAPAAKPEKLTVLCTPQEDWCQAMTKAFQEQFGIQTSYIRLSSGEALAKLRATKDNPEFSVWWGGPVDTYVAASTEDLLEPYVSPNAAEIPSEYKDPNGLWTGVYVGALGFCSNRDALSKLGVEKPDSWEDLLDPKLKGQVAMAHPASSGTAYTAVWTQVTRLGSVDAAFDYLKKLHQNILQYTKSGSAPGQMAGRGEVAVSVIFSHDCVKFADEGMNMLEVSFPAEGTGYEIGGVALIKGAPEPEAAKMWIDWVLTASAQEIGPTVKSYQLPTNPNAKVSERSV</sequence>
<reference evidence="4 5" key="1">
    <citation type="journal article" date="2011" name="ISME J.">
        <title>Community ecology of hot spring cyanobacterial mats: predominant populations and their functional potential.</title>
        <authorList>
            <person name="Klatt C.G."/>
            <person name="Wood J.M."/>
            <person name="Rusch D.B."/>
            <person name="Bateson M.M."/>
            <person name="Hamamura N."/>
            <person name="Heidelberg J.F."/>
            <person name="Grossman A.R."/>
            <person name="Bhaya D."/>
            <person name="Cohan F.M."/>
            <person name="Kuhl M."/>
            <person name="Bryant D.A."/>
            <person name="Ward D.M."/>
        </authorList>
    </citation>
    <scope>NUCLEOTIDE SEQUENCE [LARGE SCALE GENOMIC DNA]</scope>
    <source>
        <strain evidence="4">OS</strain>
    </source>
</reference>
<dbReference type="PIRSF" id="PIRSF002825">
    <property type="entry name" value="CfbpA"/>
    <property type="match status" value="1"/>
</dbReference>
<protein>
    <submittedName>
        <fullName evidence="4">Extracellular solute-binding protein</fullName>
    </submittedName>
</protein>
<dbReference type="GO" id="GO:0015888">
    <property type="term" value="P:thiamine transport"/>
    <property type="evidence" value="ECO:0007669"/>
    <property type="project" value="TreeGrafter"/>
</dbReference>
<dbReference type="PROSITE" id="PS51257">
    <property type="entry name" value="PROKAR_LIPOPROTEIN"/>
    <property type="match status" value="1"/>
</dbReference>
<gene>
    <name evidence="4" type="ORF">D0433_08780</name>
</gene>
<feature type="region of interest" description="Disordered" evidence="2">
    <location>
        <begin position="25"/>
        <end position="53"/>
    </location>
</feature>
<dbReference type="Pfam" id="PF13416">
    <property type="entry name" value="SBP_bac_8"/>
    <property type="match status" value="1"/>
</dbReference>
<dbReference type="PANTHER" id="PTHR30006">
    <property type="entry name" value="THIAMINE-BINDING PERIPLASMIC PROTEIN-RELATED"/>
    <property type="match status" value="1"/>
</dbReference>
<dbReference type="PANTHER" id="PTHR30006:SF2">
    <property type="entry name" value="ABC TRANSPORTER SUBSTRATE-BINDING PROTEIN"/>
    <property type="match status" value="1"/>
</dbReference>
<dbReference type="CDD" id="cd13544">
    <property type="entry name" value="PBP2_Fbp_like_1"/>
    <property type="match status" value="1"/>
</dbReference>
<feature type="chain" id="PRO_5017306188" evidence="3">
    <location>
        <begin position="21"/>
        <end position="331"/>
    </location>
</feature>
<dbReference type="AlphaFoldDB" id="A0A395LZB6"/>
<dbReference type="InterPro" id="IPR006059">
    <property type="entry name" value="SBP"/>
</dbReference>
<evidence type="ECO:0000256" key="3">
    <source>
        <dbReference type="SAM" id="SignalP"/>
    </source>
</evidence>
<dbReference type="InterPro" id="IPR026045">
    <property type="entry name" value="Ferric-bd"/>
</dbReference>
<dbReference type="Gene3D" id="3.40.190.10">
    <property type="entry name" value="Periplasmic binding protein-like II"/>
    <property type="match status" value="2"/>
</dbReference>
<keyword evidence="1 3" id="KW-0732">Signal</keyword>
<feature type="signal peptide" evidence="3">
    <location>
        <begin position="1"/>
        <end position="20"/>
    </location>
</feature>
<dbReference type="GO" id="GO:0030975">
    <property type="term" value="F:thiamine binding"/>
    <property type="evidence" value="ECO:0007669"/>
    <property type="project" value="TreeGrafter"/>
</dbReference>
<proteinExistence type="predicted"/>
<evidence type="ECO:0000256" key="1">
    <source>
        <dbReference type="ARBA" id="ARBA00022729"/>
    </source>
</evidence>
<dbReference type="GO" id="GO:0030976">
    <property type="term" value="F:thiamine pyrophosphate binding"/>
    <property type="evidence" value="ECO:0007669"/>
    <property type="project" value="TreeGrafter"/>
</dbReference>
<evidence type="ECO:0000313" key="5">
    <source>
        <dbReference type="Proteomes" id="UP000266389"/>
    </source>
</evidence>
<accession>A0A395LZB6</accession>
<evidence type="ECO:0000256" key="2">
    <source>
        <dbReference type="SAM" id="MobiDB-lite"/>
    </source>
</evidence>
<feature type="non-terminal residue" evidence="4">
    <location>
        <position position="331"/>
    </location>
</feature>
<feature type="compositionally biased region" description="Pro residues" evidence="2">
    <location>
        <begin position="25"/>
        <end position="34"/>
    </location>
</feature>
<organism evidence="4 5">
    <name type="scientific">Candidatus Thermochlorobacter aerophilus</name>
    <dbReference type="NCBI Taxonomy" id="1868324"/>
    <lineage>
        <taxon>Bacteria</taxon>
        <taxon>Pseudomonadati</taxon>
        <taxon>Chlorobiota</taxon>
        <taxon>Chlorobiia</taxon>
        <taxon>Chlorobiales</taxon>
        <taxon>Candidatus Thermochlorobacteriaceae</taxon>
        <taxon>Candidatus Thermochlorobacter</taxon>
    </lineage>
</organism>
<name>A0A395LZB6_9BACT</name>
<dbReference type="EMBL" id="PHFL01000056">
    <property type="protein sequence ID" value="RFM23870.1"/>
    <property type="molecule type" value="Genomic_DNA"/>
</dbReference>
<dbReference type="GO" id="GO:0030288">
    <property type="term" value="C:outer membrane-bounded periplasmic space"/>
    <property type="evidence" value="ECO:0007669"/>
    <property type="project" value="TreeGrafter"/>
</dbReference>
<dbReference type="Proteomes" id="UP000266389">
    <property type="component" value="Unassembled WGS sequence"/>
</dbReference>
<dbReference type="SUPFAM" id="SSF53850">
    <property type="entry name" value="Periplasmic binding protein-like II"/>
    <property type="match status" value="1"/>
</dbReference>
<comment type="caution">
    <text evidence="4">The sequence shown here is derived from an EMBL/GenBank/DDBJ whole genome shotgun (WGS) entry which is preliminary data.</text>
</comment>
<evidence type="ECO:0000313" key="4">
    <source>
        <dbReference type="EMBL" id="RFM23870.1"/>
    </source>
</evidence>
<feature type="compositionally biased region" description="Low complexity" evidence="2">
    <location>
        <begin position="35"/>
        <end position="51"/>
    </location>
</feature>